<dbReference type="AlphaFoldDB" id="A0A8X6Y4Z2"/>
<comment type="caution">
    <text evidence="1">The sequence shown here is derived from an EMBL/GenBank/DDBJ whole genome shotgun (WGS) entry which is preliminary data.</text>
</comment>
<evidence type="ECO:0000313" key="2">
    <source>
        <dbReference type="Proteomes" id="UP000886998"/>
    </source>
</evidence>
<reference evidence="1" key="1">
    <citation type="submission" date="2020-08" db="EMBL/GenBank/DDBJ databases">
        <title>Multicomponent nature underlies the extraordinary mechanical properties of spider dragline silk.</title>
        <authorList>
            <person name="Kono N."/>
            <person name="Nakamura H."/>
            <person name="Mori M."/>
            <person name="Yoshida Y."/>
            <person name="Ohtoshi R."/>
            <person name="Malay A.D."/>
            <person name="Moran D.A.P."/>
            <person name="Tomita M."/>
            <person name="Numata K."/>
            <person name="Arakawa K."/>
        </authorList>
    </citation>
    <scope>NUCLEOTIDE SEQUENCE</scope>
</reference>
<protein>
    <submittedName>
        <fullName evidence="1">Uncharacterized protein</fullName>
    </submittedName>
</protein>
<dbReference type="Proteomes" id="UP000886998">
    <property type="component" value="Unassembled WGS sequence"/>
</dbReference>
<proteinExistence type="predicted"/>
<name>A0A8X6Y4Z2_9ARAC</name>
<sequence length="90" mass="10504">MGRLSLPLSLRTVHLQYGYNSGLTNVLSKDETERGMRRRSILRKIKALSSSASSRSLPFWLFEEQPYDRCLVLKSPRKRVLLFDNSRKFT</sequence>
<accession>A0A8X6Y4Z2</accession>
<keyword evidence="2" id="KW-1185">Reference proteome</keyword>
<gene>
    <name evidence="1" type="ORF">TNIN_197771</name>
</gene>
<organism evidence="1 2">
    <name type="scientific">Trichonephila inaurata madagascariensis</name>
    <dbReference type="NCBI Taxonomy" id="2747483"/>
    <lineage>
        <taxon>Eukaryota</taxon>
        <taxon>Metazoa</taxon>
        <taxon>Ecdysozoa</taxon>
        <taxon>Arthropoda</taxon>
        <taxon>Chelicerata</taxon>
        <taxon>Arachnida</taxon>
        <taxon>Araneae</taxon>
        <taxon>Araneomorphae</taxon>
        <taxon>Entelegynae</taxon>
        <taxon>Araneoidea</taxon>
        <taxon>Nephilidae</taxon>
        <taxon>Trichonephila</taxon>
        <taxon>Trichonephila inaurata</taxon>
    </lineage>
</organism>
<evidence type="ECO:0000313" key="1">
    <source>
        <dbReference type="EMBL" id="GFY65768.1"/>
    </source>
</evidence>
<dbReference type="EMBL" id="BMAV01015685">
    <property type="protein sequence ID" value="GFY65768.1"/>
    <property type="molecule type" value="Genomic_DNA"/>
</dbReference>